<comment type="similarity">
    <text evidence="2">Belongs to the transketolase family.</text>
</comment>
<dbReference type="InterPro" id="IPR005474">
    <property type="entry name" value="Transketolase_N"/>
</dbReference>
<comment type="cofactor">
    <cofactor evidence="1">
        <name>thiamine diphosphate</name>
        <dbReference type="ChEBI" id="CHEBI:58937"/>
    </cofactor>
</comment>
<accession>A0A2H0YZM8</accession>
<dbReference type="Pfam" id="PF00456">
    <property type="entry name" value="Transketolase_N"/>
    <property type="match status" value="1"/>
</dbReference>
<dbReference type="Gene3D" id="3.40.50.970">
    <property type="match status" value="1"/>
</dbReference>
<dbReference type="AlphaFoldDB" id="A0A2H0YZM8"/>
<name>A0A2H0YZM8_9BACT</name>
<sequence>MTDEQVHALEKKAESIRETIIQMLVAAGSGHTAGSLGMADIVTAFYFHILNHDPKRPDWEERDRFVLSNGHICPVLYATLAHAGYFSKEECLTLRKFGSRLQGHPERMRLSGLETTSGPLGEGLSQAAGMAYAFHMDQLKDTTCPSSDDGHVVSFNHGRRVYCVMSDGEQEEGNTWEAAMFAGKNKLHNLTAVIDRNNIQIDGMTEDVMPLEPIVDKYRAFNWHVLEVNGNDIPAFIAAVDEAKAIYEKPTLIVAHTVPGKGVHDIEFDYRWHGKPPTAEEGKRFMKEIRTMSGKVPHEYA</sequence>
<proteinExistence type="inferred from homology"/>
<reference evidence="6" key="1">
    <citation type="submission" date="2017-09" db="EMBL/GenBank/DDBJ databases">
        <title>Depth-based differentiation of microbial function through sediment-hosted aquifers and enrichment of novel symbionts in the deep terrestrial subsurface.</title>
        <authorList>
            <person name="Probst A.J."/>
            <person name="Ladd B."/>
            <person name="Jarett J.K."/>
            <person name="Geller-Mcgrath D.E."/>
            <person name="Sieber C.M.K."/>
            <person name="Emerson J.B."/>
            <person name="Anantharaman K."/>
            <person name="Thomas B.C."/>
            <person name="Malmstrom R."/>
            <person name="Stieglmeier M."/>
            <person name="Klingl A."/>
            <person name="Woyke T."/>
            <person name="Ryan C.M."/>
            <person name="Banfield J.F."/>
        </authorList>
    </citation>
    <scope>NUCLEOTIDE SEQUENCE [LARGE SCALE GENOMIC DNA]</scope>
</reference>
<evidence type="ECO:0000256" key="2">
    <source>
        <dbReference type="ARBA" id="ARBA00007131"/>
    </source>
</evidence>
<evidence type="ECO:0000259" key="4">
    <source>
        <dbReference type="Pfam" id="PF00456"/>
    </source>
</evidence>
<organism evidence="5 6">
    <name type="scientific">Candidatus Kaiserbacteria bacterium CG08_land_8_20_14_0_20_50_21</name>
    <dbReference type="NCBI Taxonomy" id="1974604"/>
    <lineage>
        <taxon>Bacteria</taxon>
        <taxon>Candidatus Kaiseribacteriota</taxon>
    </lineage>
</organism>
<keyword evidence="3" id="KW-0786">Thiamine pyrophosphate</keyword>
<evidence type="ECO:0000256" key="1">
    <source>
        <dbReference type="ARBA" id="ARBA00001964"/>
    </source>
</evidence>
<dbReference type="PANTHER" id="PTHR47514:SF1">
    <property type="entry name" value="TRANSKETOLASE N-TERMINAL SECTION-RELATED"/>
    <property type="match status" value="1"/>
</dbReference>
<dbReference type="EMBL" id="PEXT01000057">
    <property type="protein sequence ID" value="PIS43183.1"/>
    <property type="molecule type" value="Genomic_DNA"/>
</dbReference>
<evidence type="ECO:0000313" key="5">
    <source>
        <dbReference type="EMBL" id="PIS43183.1"/>
    </source>
</evidence>
<dbReference type="InterPro" id="IPR029061">
    <property type="entry name" value="THDP-binding"/>
</dbReference>
<evidence type="ECO:0000313" key="6">
    <source>
        <dbReference type="Proteomes" id="UP000228687"/>
    </source>
</evidence>
<dbReference type="Proteomes" id="UP000228687">
    <property type="component" value="Unassembled WGS sequence"/>
</dbReference>
<dbReference type="CDD" id="cd02012">
    <property type="entry name" value="TPP_TK"/>
    <property type="match status" value="1"/>
</dbReference>
<comment type="caution">
    <text evidence="5">The sequence shown here is derived from an EMBL/GenBank/DDBJ whole genome shotgun (WGS) entry which is preliminary data.</text>
</comment>
<dbReference type="SUPFAM" id="SSF52518">
    <property type="entry name" value="Thiamin diphosphate-binding fold (THDP-binding)"/>
    <property type="match status" value="1"/>
</dbReference>
<feature type="domain" description="Transketolase N-terminal" evidence="4">
    <location>
        <begin position="12"/>
        <end position="284"/>
    </location>
</feature>
<gene>
    <name evidence="5" type="ORF">COT23_02730</name>
</gene>
<dbReference type="PANTHER" id="PTHR47514">
    <property type="entry name" value="TRANSKETOLASE N-TERMINAL SECTION-RELATED"/>
    <property type="match status" value="1"/>
</dbReference>
<evidence type="ECO:0000256" key="3">
    <source>
        <dbReference type="ARBA" id="ARBA00023052"/>
    </source>
</evidence>
<protein>
    <submittedName>
        <fullName evidence="5">Transketolase</fullName>
    </submittedName>
</protein>